<name>K2BWB5_9BACT</name>
<dbReference type="InterPro" id="IPR016071">
    <property type="entry name" value="Staphylococal_nuclease_OB-fold"/>
</dbReference>
<dbReference type="InterPro" id="IPR035437">
    <property type="entry name" value="SNase_OB-fold_sf"/>
</dbReference>
<evidence type="ECO:0000256" key="1">
    <source>
        <dbReference type="SAM" id="Phobius"/>
    </source>
</evidence>
<sequence>MKKVFFFLFVFLFFKIDFSRGLEATNLYYYDDNKNQKVDRIRLEFDSQITGTLDFSKLQLYSNTWWLASFKINSETGYFSWYTLSWNLLDLSLIEQDNSKLDLIINDTTTSDLRLKSLLWIGITDLSGVEMTKLSLTTSFNSYNPANIFNRTLEVLEIPPEAPPEIPPDTNDWTWEIVSTWSVEDPNSIPLDQKLYYFDKNSNWKIDTLELEYDKALTGSLDLSKIKIYSNTGWLATFKINTLTWIVSGFYLSWNILGLNLVEQDNLKLNLVIDNTTTSDLRLKSLSWIWITDLFWNEITSLSLTTSFWNYIEDNIFNMTSEVLANSWEIVPENNDNSWEIVVDNIILAEIPEIVVDFQSPSYILENWENSYKCDKTEDECKINFNLENSFSGSFSESDYRCETDFWFITGEESDCNPTTVIFGSGIFDVRFRIIDKTNSANFREKTIHISNVYELLEVPNPVITVQSGLSSSLTCSSSDCSVNFTGENSFSWNESSFTCLWDFGFNTGEENDCNPSYVHFLSGNYTILFRIIDKWNSANYKETSINISNLYQAGWTQVSSQISQISITSLKALITLQWTIWKTKKQSWNNVYCHTDECNINFTAKHSMGDKLVYLWDFWNWQNSDKENPTWLIYKKWDYKIVLKIKDNSWGTSEDYFNVFVVWDEKIDEIIEEKIEEKVILDLNISKIKISKINPNPYWSDDFEWIELENLSDFSIKLAGCQLDDNIWKWSSKAYKFKNESISQKKTKKFYKTDSNLSLNNDKDSVNFSCNGEVLDSISWDYNVPDGYIITKDKKLEIDEKIKVTEVIDGDTIAVLINWKREKIRLIGVDTPESVHPYKKVEFYALEASIFSKKMLIWKEVKLEFDSEMYDKYWRILAYIRLDGVMFNRTLISMWYARPYLRFNFKYLKDFEKAWLEAKKNKVWMWADKEYVKILDKEMKEDKLDLIDKMEVEKDKNLEEQLDEILKIEDKELFKKKMEKFLKKSLKISAKKSKNWEIIISGNILPNLDVYFEVYPHSGPLPTGEGEEKTSSWVSVTPPDLPLKMGGINNLLVFNWDINDLSILKYFTKSDGNWDFDLKLNNVNYEDFTLKTYVKYSDEIYLVDEANFNKDKLNLVKEEKNKTEKKLNLDDYKIIIQWKKSKDKIIGDSSIFCKTKKYCSVNFSLFGSKKDELNYVWNFWNWEEFIWFNPKSLHYFPGNYNLTLKILDKDYNELRQLSFAIKVEKLLPKKRGRKSTSKTKIKKEFSLNFFFNKEKPEQKLWDEKIALSWVSLSFLILFLVYFIIRKHEKVREKN</sequence>
<dbReference type="PROSITE" id="PS50830">
    <property type="entry name" value="TNASE_3"/>
    <property type="match status" value="1"/>
</dbReference>
<dbReference type="SMART" id="SM00318">
    <property type="entry name" value="SNc"/>
    <property type="match status" value="1"/>
</dbReference>
<organism evidence="3">
    <name type="scientific">uncultured bacterium</name>
    <name type="common">gcode 4</name>
    <dbReference type="NCBI Taxonomy" id="1234023"/>
    <lineage>
        <taxon>Bacteria</taxon>
        <taxon>environmental samples</taxon>
    </lineage>
</organism>
<dbReference type="InterPro" id="IPR035986">
    <property type="entry name" value="PKD_dom_sf"/>
</dbReference>
<dbReference type="EMBL" id="AMFJ01021621">
    <property type="protein sequence ID" value="EKD66549.1"/>
    <property type="molecule type" value="Genomic_DNA"/>
</dbReference>
<keyword evidence="1" id="KW-1133">Transmembrane helix</keyword>
<dbReference type="InterPro" id="IPR002071">
    <property type="entry name" value="Thermonucl_AS"/>
</dbReference>
<keyword evidence="1" id="KW-0472">Membrane</keyword>
<dbReference type="InterPro" id="IPR001322">
    <property type="entry name" value="Lamin_tail_dom"/>
</dbReference>
<dbReference type="GO" id="GO:0003676">
    <property type="term" value="F:nucleic acid binding"/>
    <property type="evidence" value="ECO:0007669"/>
    <property type="project" value="InterPro"/>
</dbReference>
<dbReference type="SUPFAM" id="SSF50199">
    <property type="entry name" value="Staphylococcal nuclease"/>
    <property type="match status" value="1"/>
</dbReference>
<dbReference type="GO" id="GO:1990599">
    <property type="term" value="F:3' overhang single-stranded DNA endodeoxyribonuclease activity"/>
    <property type="evidence" value="ECO:0007669"/>
    <property type="project" value="UniProtKB-EC"/>
</dbReference>
<proteinExistence type="predicted"/>
<dbReference type="SUPFAM" id="SSF49299">
    <property type="entry name" value="PKD domain"/>
    <property type="match status" value="1"/>
</dbReference>
<evidence type="ECO:0000259" key="2">
    <source>
        <dbReference type="PROSITE" id="PS50830"/>
    </source>
</evidence>
<dbReference type="Gene3D" id="2.40.50.90">
    <property type="match status" value="1"/>
</dbReference>
<dbReference type="EC" id="3.1.31.1" evidence="3"/>
<feature type="transmembrane region" description="Helical" evidence="1">
    <location>
        <begin position="1266"/>
        <end position="1285"/>
    </location>
</feature>
<dbReference type="Pfam" id="PF00932">
    <property type="entry name" value="LTD"/>
    <property type="match status" value="1"/>
</dbReference>
<feature type="domain" description="TNase-like" evidence="2">
    <location>
        <begin position="799"/>
        <end position="929"/>
    </location>
</feature>
<dbReference type="Pfam" id="PF00565">
    <property type="entry name" value="SNase"/>
    <property type="match status" value="1"/>
</dbReference>
<accession>K2BWB5</accession>
<keyword evidence="3" id="KW-0378">Hydrolase</keyword>
<protein>
    <submittedName>
        <fullName evidence="3">Thermonuclease (Tnase) (Micrococcal nuclease)</fullName>
        <ecNumber evidence="3">3.1.31.1</ecNumber>
    </submittedName>
</protein>
<dbReference type="PROSITE" id="PS01123">
    <property type="entry name" value="TNASE_1"/>
    <property type="match status" value="1"/>
</dbReference>
<keyword evidence="1" id="KW-0812">Transmembrane</keyword>
<dbReference type="SUPFAM" id="SSF74853">
    <property type="entry name" value="Lamin A/C globular tail domain"/>
    <property type="match status" value="1"/>
</dbReference>
<evidence type="ECO:0000313" key="3">
    <source>
        <dbReference type="EMBL" id="EKD66549.1"/>
    </source>
</evidence>
<reference evidence="3" key="1">
    <citation type="journal article" date="2012" name="Science">
        <title>Fermentation, hydrogen, and sulfur metabolism in multiple uncultivated bacterial phyla.</title>
        <authorList>
            <person name="Wrighton K.C."/>
            <person name="Thomas B.C."/>
            <person name="Sharon I."/>
            <person name="Miller C.S."/>
            <person name="Castelle C.J."/>
            <person name="VerBerkmoes N.C."/>
            <person name="Wilkins M.J."/>
            <person name="Hettich R.L."/>
            <person name="Lipton M.S."/>
            <person name="Williams K.H."/>
            <person name="Long P.E."/>
            <person name="Banfield J.F."/>
        </authorList>
    </citation>
    <scope>NUCLEOTIDE SEQUENCE [LARGE SCALE GENOMIC DNA]</scope>
</reference>
<gene>
    <name evidence="3" type="ORF">ACD_49C00035G0004</name>
</gene>
<dbReference type="InterPro" id="IPR036415">
    <property type="entry name" value="Lamin_tail_dom_sf"/>
</dbReference>
<comment type="caution">
    <text evidence="3">The sequence shown here is derived from an EMBL/GenBank/DDBJ whole genome shotgun (WGS) entry which is preliminary data.</text>
</comment>